<proteinExistence type="predicted"/>
<name>A0A0A0L7Y8_CUCSA</name>
<dbReference type="Proteomes" id="UP000029981">
    <property type="component" value="Chromosome 3"/>
</dbReference>
<dbReference type="Gene3D" id="3.30.40.10">
    <property type="entry name" value="Zinc/RING finger domain, C3HC4 (zinc finger)"/>
    <property type="match status" value="1"/>
</dbReference>
<evidence type="ECO:0000259" key="5">
    <source>
        <dbReference type="PROSITE" id="PS50089"/>
    </source>
</evidence>
<reference evidence="6 7" key="1">
    <citation type="journal article" date="2009" name="Nat. Genet.">
        <title>The genome of the cucumber, Cucumis sativus L.</title>
        <authorList>
            <person name="Huang S."/>
            <person name="Li R."/>
            <person name="Zhang Z."/>
            <person name="Li L."/>
            <person name="Gu X."/>
            <person name="Fan W."/>
            <person name="Lucas W.J."/>
            <person name="Wang X."/>
            <person name="Xie B."/>
            <person name="Ni P."/>
            <person name="Ren Y."/>
            <person name="Zhu H."/>
            <person name="Li J."/>
            <person name="Lin K."/>
            <person name="Jin W."/>
            <person name="Fei Z."/>
            <person name="Li G."/>
            <person name="Staub J."/>
            <person name="Kilian A."/>
            <person name="van der Vossen E.A."/>
            <person name="Wu Y."/>
            <person name="Guo J."/>
            <person name="He J."/>
            <person name="Jia Z."/>
            <person name="Ren Y."/>
            <person name="Tian G."/>
            <person name="Lu Y."/>
            <person name="Ruan J."/>
            <person name="Qian W."/>
            <person name="Wang M."/>
            <person name="Huang Q."/>
            <person name="Li B."/>
            <person name="Xuan Z."/>
            <person name="Cao J."/>
            <person name="Asan"/>
            <person name="Wu Z."/>
            <person name="Zhang J."/>
            <person name="Cai Q."/>
            <person name="Bai Y."/>
            <person name="Zhao B."/>
            <person name="Han Y."/>
            <person name="Li Y."/>
            <person name="Li X."/>
            <person name="Wang S."/>
            <person name="Shi Q."/>
            <person name="Liu S."/>
            <person name="Cho W.K."/>
            <person name="Kim J.Y."/>
            <person name="Xu Y."/>
            <person name="Heller-Uszynska K."/>
            <person name="Miao H."/>
            <person name="Cheng Z."/>
            <person name="Zhang S."/>
            <person name="Wu J."/>
            <person name="Yang Y."/>
            <person name="Kang H."/>
            <person name="Li M."/>
            <person name="Liang H."/>
            <person name="Ren X."/>
            <person name="Shi Z."/>
            <person name="Wen M."/>
            <person name="Jian M."/>
            <person name="Yang H."/>
            <person name="Zhang G."/>
            <person name="Yang Z."/>
            <person name="Chen R."/>
            <person name="Liu S."/>
            <person name="Li J."/>
            <person name="Ma L."/>
            <person name="Liu H."/>
            <person name="Zhou Y."/>
            <person name="Zhao J."/>
            <person name="Fang X."/>
            <person name="Li G."/>
            <person name="Fang L."/>
            <person name="Li Y."/>
            <person name="Liu D."/>
            <person name="Zheng H."/>
            <person name="Zhang Y."/>
            <person name="Qin N."/>
            <person name="Li Z."/>
            <person name="Yang G."/>
            <person name="Yang S."/>
            <person name="Bolund L."/>
            <person name="Kristiansen K."/>
            <person name="Zheng H."/>
            <person name="Li S."/>
            <person name="Zhang X."/>
            <person name="Yang H."/>
            <person name="Wang J."/>
            <person name="Sun R."/>
            <person name="Zhang B."/>
            <person name="Jiang S."/>
            <person name="Wang J."/>
            <person name="Du Y."/>
            <person name="Li S."/>
        </authorList>
    </citation>
    <scope>NUCLEOTIDE SEQUENCE [LARGE SCALE GENOMIC DNA]</scope>
    <source>
        <strain evidence="7">cv. 9930</strain>
    </source>
</reference>
<gene>
    <name evidence="6" type="ORF">Csa_3G104940</name>
</gene>
<keyword evidence="7" id="KW-1185">Reference proteome</keyword>
<dbReference type="SMART" id="SM00184">
    <property type="entry name" value="RING"/>
    <property type="match status" value="1"/>
</dbReference>
<dbReference type="InterPro" id="IPR001841">
    <property type="entry name" value="Znf_RING"/>
</dbReference>
<dbReference type="PANTHER" id="PTHR45798:SF97">
    <property type="entry name" value="ALCOHOL-SENSITIVE RING FINGER PROTEIN 1"/>
    <property type="match status" value="1"/>
</dbReference>
<reference evidence="6 7" key="2">
    <citation type="journal article" date="2009" name="PLoS ONE">
        <title>An integrated genetic and cytogenetic map of the cucumber genome.</title>
        <authorList>
            <person name="Ren Y."/>
            <person name="Zhang Z."/>
            <person name="Liu J."/>
            <person name="Staub J.E."/>
            <person name="Han Y."/>
            <person name="Cheng Z."/>
            <person name="Li X."/>
            <person name="Lu J."/>
            <person name="Miao H."/>
            <person name="Kang H."/>
            <person name="Xie B."/>
            <person name="Gu X."/>
            <person name="Wang X."/>
            <person name="Du Y."/>
            <person name="Jin W."/>
            <person name="Huang S."/>
        </authorList>
    </citation>
    <scope>NUCLEOTIDE SEQUENCE [LARGE SCALE GENOMIC DNA]</scope>
    <source>
        <strain evidence="7">cv. 9930</strain>
    </source>
</reference>
<sequence>MLLQPGERNRQLQMAMEKLTKPSAYYNCEENDESPSTLSECTICLEDLGERVSCRVFPNCKHIFHTHCIINWLEINQTCPISQPINARTFNLGYKFMLN</sequence>
<evidence type="ECO:0000256" key="1">
    <source>
        <dbReference type="ARBA" id="ARBA00022723"/>
    </source>
</evidence>
<keyword evidence="2 4" id="KW-0863">Zinc-finger</keyword>
<dbReference type="GO" id="GO:0008270">
    <property type="term" value="F:zinc ion binding"/>
    <property type="evidence" value="ECO:0007669"/>
    <property type="project" value="UniProtKB-KW"/>
</dbReference>
<dbReference type="PROSITE" id="PS50089">
    <property type="entry name" value="ZF_RING_2"/>
    <property type="match status" value="1"/>
</dbReference>
<feature type="domain" description="RING-type" evidence="5">
    <location>
        <begin position="41"/>
        <end position="83"/>
    </location>
</feature>
<reference evidence="6 7" key="3">
    <citation type="journal article" date="2010" name="BMC Genomics">
        <title>Transcriptome sequencing and comparative analysis of cucumber flowers with different sex types.</title>
        <authorList>
            <person name="Guo S."/>
            <person name="Zheng Y."/>
            <person name="Joung J.G."/>
            <person name="Liu S."/>
            <person name="Zhang Z."/>
            <person name="Crasta O.R."/>
            <person name="Sobral B.W."/>
            <person name="Xu Y."/>
            <person name="Huang S."/>
            <person name="Fei Z."/>
        </authorList>
    </citation>
    <scope>NUCLEOTIDE SEQUENCE [LARGE SCALE GENOMIC DNA]</scope>
    <source>
        <strain evidence="7">cv. 9930</strain>
    </source>
</reference>
<dbReference type="AlphaFoldDB" id="A0A0A0L7Y8"/>
<organism evidence="6 7">
    <name type="scientific">Cucumis sativus</name>
    <name type="common">Cucumber</name>
    <dbReference type="NCBI Taxonomy" id="3659"/>
    <lineage>
        <taxon>Eukaryota</taxon>
        <taxon>Viridiplantae</taxon>
        <taxon>Streptophyta</taxon>
        <taxon>Embryophyta</taxon>
        <taxon>Tracheophyta</taxon>
        <taxon>Spermatophyta</taxon>
        <taxon>Magnoliopsida</taxon>
        <taxon>eudicotyledons</taxon>
        <taxon>Gunneridae</taxon>
        <taxon>Pentapetalae</taxon>
        <taxon>rosids</taxon>
        <taxon>fabids</taxon>
        <taxon>Cucurbitales</taxon>
        <taxon>Cucurbitaceae</taxon>
        <taxon>Benincaseae</taxon>
        <taxon>Cucumis</taxon>
    </lineage>
</organism>
<dbReference type="Pfam" id="PF13639">
    <property type="entry name" value="zf-RING_2"/>
    <property type="match status" value="1"/>
</dbReference>
<dbReference type="InterPro" id="IPR013083">
    <property type="entry name" value="Znf_RING/FYVE/PHD"/>
</dbReference>
<dbReference type="PANTHER" id="PTHR45798">
    <property type="entry name" value="RING-H2 FINGER PROTEIN ATL61-RELATED-RELATED"/>
    <property type="match status" value="1"/>
</dbReference>
<dbReference type="InterPro" id="IPR052788">
    <property type="entry name" value="RING-type_E3_ligase_ATL"/>
</dbReference>
<evidence type="ECO:0000313" key="6">
    <source>
        <dbReference type="EMBL" id="KGN56241.1"/>
    </source>
</evidence>
<dbReference type="EMBL" id="CM002924">
    <property type="protein sequence ID" value="KGN56241.1"/>
    <property type="molecule type" value="Genomic_DNA"/>
</dbReference>
<dbReference type="OMA" id="YNCEEND"/>
<keyword evidence="3" id="KW-0862">Zinc</keyword>
<dbReference type="SUPFAM" id="SSF57850">
    <property type="entry name" value="RING/U-box"/>
    <property type="match status" value="1"/>
</dbReference>
<evidence type="ECO:0000313" key="7">
    <source>
        <dbReference type="Proteomes" id="UP000029981"/>
    </source>
</evidence>
<protein>
    <recommendedName>
        <fullName evidence="5">RING-type domain-containing protein</fullName>
    </recommendedName>
</protein>
<evidence type="ECO:0000256" key="2">
    <source>
        <dbReference type="ARBA" id="ARBA00022771"/>
    </source>
</evidence>
<keyword evidence="1" id="KW-0479">Metal-binding</keyword>
<reference evidence="6 7" key="4">
    <citation type="journal article" date="2011" name="BMC Genomics">
        <title>RNA-Seq improves annotation of protein-coding genes in the cucumber genome.</title>
        <authorList>
            <person name="Li Z."/>
            <person name="Zhang Z."/>
            <person name="Yan P."/>
            <person name="Huang S."/>
            <person name="Fei Z."/>
            <person name="Lin K."/>
        </authorList>
    </citation>
    <scope>NUCLEOTIDE SEQUENCE [LARGE SCALE GENOMIC DNA]</scope>
    <source>
        <strain evidence="7">cv. 9930</strain>
    </source>
</reference>
<accession>A0A0A0L7Y8</accession>
<dbReference type="Gramene" id="KGN56241">
    <property type="protein sequence ID" value="KGN56241"/>
    <property type="gene ID" value="Csa_3G104940"/>
</dbReference>
<evidence type="ECO:0000256" key="4">
    <source>
        <dbReference type="PROSITE-ProRule" id="PRU00175"/>
    </source>
</evidence>
<evidence type="ECO:0000256" key="3">
    <source>
        <dbReference type="ARBA" id="ARBA00022833"/>
    </source>
</evidence>